<dbReference type="EMBL" id="JAUPFM010000005">
    <property type="protein sequence ID" value="KAK2852103.1"/>
    <property type="molecule type" value="Genomic_DNA"/>
</dbReference>
<proteinExistence type="predicted"/>
<evidence type="ECO:0000313" key="2">
    <source>
        <dbReference type="EMBL" id="KAK2852103.1"/>
    </source>
</evidence>
<evidence type="ECO:0000313" key="3">
    <source>
        <dbReference type="Proteomes" id="UP001187415"/>
    </source>
</evidence>
<feature type="region of interest" description="Disordered" evidence="1">
    <location>
        <begin position="412"/>
        <end position="448"/>
    </location>
</feature>
<name>A0AA88T2Z2_CHASR</name>
<reference evidence="2" key="1">
    <citation type="submission" date="2023-07" db="EMBL/GenBank/DDBJ databases">
        <title>Chromosome-level Genome Assembly of Striped Snakehead (Channa striata).</title>
        <authorList>
            <person name="Liu H."/>
        </authorList>
    </citation>
    <scope>NUCLEOTIDE SEQUENCE</scope>
    <source>
        <strain evidence="2">Gz</strain>
        <tissue evidence="2">Muscle</tissue>
    </source>
</reference>
<accession>A0AA88T2Z2</accession>
<dbReference type="Pfam" id="PF11035">
    <property type="entry name" value="SNAPC2"/>
    <property type="match status" value="1"/>
</dbReference>
<dbReference type="Proteomes" id="UP001187415">
    <property type="component" value="Unassembled WGS sequence"/>
</dbReference>
<evidence type="ECO:0000256" key="1">
    <source>
        <dbReference type="SAM" id="MobiDB-lite"/>
    </source>
</evidence>
<dbReference type="AlphaFoldDB" id="A0AA88T2Z2"/>
<dbReference type="PANTHER" id="PTHR15132:SF1">
    <property type="entry name" value="SNRNA-ACTIVATING PROTEIN COMPLEX SUBUNIT 2"/>
    <property type="match status" value="1"/>
</dbReference>
<gene>
    <name evidence="2" type="ORF">Q5P01_008379</name>
</gene>
<comment type="caution">
    <text evidence="2">The sequence shown here is derived from an EMBL/GenBank/DDBJ whole genome shotgun (WGS) entry which is preliminary data.</text>
</comment>
<dbReference type="GO" id="GO:0016251">
    <property type="term" value="F:RNA polymerase II general transcription initiation factor activity"/>
    <property type="evidence" value="ECO:0007669"/>
    <property type="project" value="InterPro"/>
</dbReference>
<dbReference type="GO" id="GO:0016604">
    <property type="term" value="C:nuclear body"/>
    <property type="evidence" value="ECO:0007669"/>
    <property type="project" value="TreeGrafter"/>
</dbReference>
<keyword evidence="3" id="KW-1185">Reference proteome</keyword>
<organism evidence="2 3">
    <name type="scientific">Channa striata</name>
    <name type="common">Snakehead murrel</name>
    <name type="synonym">Ophicephalus striatus</name>
    <dbReference type="NCBI Taxonomy" id="64152"/>
    <lineage>
        <taxon>Eukaryota</taxon>
        <taxon>Metazoa</taxon>
        <taxon>Chordata</taxon>
        <taxon>Craniata</taxon>
        <taxon>Vertebrata</taxon>
        <taxon>Euteleostomi</taxon>
        <taxon>Actinopterygii</taxon>
        <taxon>Neopterygii</taxon>
        <taxon>Teleostei</taxon>
        <taxon>Neoteleostei</taxon>
        <taxon>Acanthomorphata</taxon>
        <taxon>Anabantaria</taxon>
        <taxon>Anabantiformes</taxon>
        <taxon>Channoidei</taxon>
        <taxon>Channidae</taxon>
        <taxon>Channa</taxon>
    </lineage>
</organism>
<feature type="compositionally biased region" description="Polar residues" evidence="1">
    <location>
        <begin position="413"/>
        <end position="422"/>
    </location>
</feature>
<dbReference type="InterPro" id="IPR021281">
    <property type="entry name" value="SNAPC2"/>
</dbReference>
<dbReference type="GO" id="GO:0009301">
    <property type="term" value="P:snRNA transcription"/>
    <property type="evidence" value="ECO:0007669"/>
    <property type="project" value="InterPro"/>
</dbReference>
<sequence length="477" mass="52582">MKPPPRARTKPNHNLDAELVSHRKFRRTEQRKLINALKRLSRTAGGNGDIDYAYLRKYVPSRSISEIQSVVEYAKNKAISCACSELRKKKSEEKFRKPIEVWAHLASVVAGTLEEPISTAFSQMLRVSSTEPCTLKNCDPPQVNRPPTDRNTRAGRTIPFGPVPHLPIQGEHPSNNTESPLLGLKTAALMMDQAKKTSAASQVVLVPKSIIQPEQKPPTTAGLTPAATSTSQFAVTSCQLGKAEKHILLSTCPESASQSVKLVTGQVTPSSMHAAMVKTQRDGSSVIQTTQHPTEQHITSVSTFSSTTSTSFGHINKNITEESPRTLGVECVVDFERIYHYLSVIQKPEEDCHLTQMESAIVLDLLMSLPEEFSMLNCNRLHKHLVQVYQYLSSPADSKMERDMFKNLKDGVATQTETQSGGDCSGAMDSGTMQQQPDEADGQFSGNSNMLSQLRNADVLAPPLNPFMMPLKLLMRR</sequence>
<protein>
    <recommendedName>
        <fullName evidence="4">snRNA-activating protein complex subunit 2</fullName>
    </recommendedName>
</protein>
<dbReference type="PANTHER" id="PTHR15132">
    <property type="entry name" value="SNRNA-ACTIVATING PROTEIN COMPLEX SUBUNIT 2"/>
    <property type="match status" value="1"/>
</dbReference>
<evidence type="ECO:0008006" key="4">
    <source>
        <dbReference type="Google" id="ProtNLM"/>
    </source>
</evidence>